<dbReference type="Proteomes" id="UP000245845">
    <property type="component" value="Unassembled WGS sequence"/>
</dbReference>
<dbReference type="OrthoDB" id="1851535at2"/>
<reference evidence="1 2" key="1">
    <citation type="submission" date="2018-05" db="EMBL/GenBank/DDBJ databases">
        <title>The Hungate 1000. A catalogue of reference genomes from the rumen microbiome.</title>
        <authorList>
            <person name="Kelly W."/>
        </authorList>
    </citation>
    <scope>NUCLEOTIDE SEQUENCE [LARGE SCALE GENOMIC DNA]</scope>
    <source>
        <strain evidence="1 2">NLAE-zl-C242</strain>
    </source>
</reference>
<evidence type="ECO:0000313" key="2">
    <source>
        <dbReference type="Proteomes" id="UP000245845"/>
    </source>
</evidence>
<dbReference type="AlphaFoldDB" id="A0A2Y9BJ76"/>
<proteinExistence type="predicted"/>
<evidence type="ECO:0008006" key="3">
    <source>
        <dbReference type="Google" id="ProtNLM"/>
    </source>
</evidence>
<dbReference type="EMBL" id="QGDL01000014">
    <property type="protein sequence ID" value="PWJ23395.1"/>
    <property type="molecule type" value="Genomic_DNA"/>
</dbReference>
<dbReference type="PROSITE" id="PS51257">
    <property type="entry name" value="PROKAR_LIPOPROTEIN"/>
    <property type="match status" value="1"/>
</dbReference>
<evidence type="ECO:0000313" key="1">
    <source>
        <dbReference type="EMBL" id="PWJ23395.1"/>
    </source>
</evidence>
<name>A0A2Y9BJ76_9FIRM</name>
<organism evidence="1 2">
    <name type="scientific">Faecalicatena orotica</name>
    <dbReference type="NCBI Taxonomy" id="1544"/>
    <lineage>
        <taxon>Bacteria</taxon>
        <taxon>Bacillati</taxon>
        <taxon>Bacillota</taxon>
        <taxon>Clostridia</taxon>
        <taxon>Lachnospirales</taxon>
        <taxon>Lachnospiraceae</taxon>
        <taxon>Faecalicatena</taxon>
    </lineage>
</organism>
<keyword evidence="2" id="KW-1185">Reference proteome</keyword>
<accession>A0A2Y9BJ76</accession>
<gene>
    <name evidence="1" type="ORF">A8806_11419</name>
</gene>
<comment type="caution">
    <text evidence="1">The sequence shown here is derived from an EMBL/GenBank/DDBJ whole genome shotgun (WGS) entry which is preliminary data.</text>
</comment>
<sequence>MYRKKRIIAVLLAAFMLALLVGCVGKFDAGGYTKSLLDVTYKNDAQQYIELTGSTKDAADKIFEKNLDATMEEFENLNLPDELENKYRQLFGDLIRNVKYTVSEAKEDDNGNFTVDVSIEPLTIFDDTYTDFQNQAKEYATQVSNDVMNGATMPSDEEMQNHIYELYYEILNQDLEKGLQYGETEVITVHVNRGEGDIYEIPQEDMTALDEAMLSQTVLQ</sequence>
<protein>
    <recommendedName>
        <fullName evidence="3">DUF5105 domain-containing protein</fullName>
    </recommendedName>
</protein>
<dbReference type="RefSeq" id="WP_109732923.1">
    <property type="nucleotide sequence ID" value="NZ_BAAACK010000015.1"/>
</dbReference>